<gene>
    <name evidence="5" type="ORF">NKR23_g342</name>
</gene>
<dbReference type="GO" id="GO:0044283">
    <property type="term" value="P:small molecule biosynthetic process"/>
    <property type="evidence" value="ECO:0007669"/>
    <property type="project" value="UniProtKB-ARBA"/>
</dbReference>
<organism evidence="5 6">
    <name type="scientific">Pleurostoma richardsiae</name>
    <dbReference type="NCBI Taxonomy" id="41990"/>
    <lineage>
        <taxon>Eukaryota</taxon>
        <taxon>Fungi</taxon>
        <taxon>Dikarya</taxon>
        <taxon>Ascomycota</taxon>
        <taxon>Pezizomycotina</taxon>
        <taxon>Sordariomycetes</taxon>
        <taxon>Sordariomycetidae</taxon>
        <taxon>Calosphaeriales</taxon>
        <taxon>Pleurostomataceae</taxon>
        <taxon>Pleurostoma</taxon>
    </lineage>
</organism>
<dbReference type="InterPro" id="IPR005123">
    <property type="entry name" value="Oxoglu/Fe-dep_dioxygenase_dom"/>
</dbReference>
<dbReference type="InterPro" id="IPR026992">
    <property type="entry name" value="DIOX_N"/>
</dbReference>
<dbReference type="AlphaFoldDB" id="A0AA38S6T4"/>
<dbReference type="GO" id="GO:0046872">
    <property type="term" value="F:metal ion binding"/>
    <property type="evidence" value="ECO:0007669"/>
    <property type="project" value="UniProtKB-KW"/>
</dbReference>
<dbReference type="Pfam" id="PF14226">
    <property type="entry name" value="DIOX_N"/>
    <property type="match status" value="1"/>
</dbReference>
<feature type="compositionally biased region" description="Polar residues" evidence="3">
    <location>
        <begin position="75"/>
        <end position="94"/>
    </location>
</feature>
<evidence type="ECO:0000313" key="5">
    <source>
        <dbReference type="EMBL" id="KAJ9157259.1"/>
    </source>
</evidence>
<feature type="domain" description="Fe2OG dioxygenase" evidence="4">
    <location>
        <begin position="161"/>
        <end position="274"/>
    </location>
</feature>
<keyword evidence="2" id="KW-0560">Oxidoreductase</keyword>
<comment type="caution">
    <text evidence="5">The sequence shown here is derived from an EMBL/GenBank/DDBJ whole genome shotgun (WGS) entry which is preliminary data.</text>
</comment>
<keyword evidence="2" id="KW-0408">Iron</keyword>
<dbReference type="InterPro" id="IPR044861">
    <property type="entry name" value="IPNS-like_FE2OG_OXY"/>
</dbReference>
<name>A0AA38S6T4_9PEZI</name>
<keyword evidence="2" id="KW-0479">Metal-binding</keyword>
<keyword evidence="6" id="KW-1185">Reference proteome</keyword>
<dbReference type="Proteomes" id="UP001174694">
    <property type="component" value="Unassembled WGS sequence"/>
</dbReference>
<feature type="region of interest" description="Disordered" evidence="3">
    <location>
        <begin position="74"/>
        <end position="95"/>
    </location>
</feature>
<evidence type="ECO:0000259" key="4">
    <source>
        <dbReference type="PROSITE" id="PS51471"/>
    </source>
</evidence>
<dbReference type="SUPFAM" id="SSF51197">
    <property type="entry name" value="Clavaminate synthase-like"/>
    <property type="match status" value="1"/>
</dbReference>
<comment type="similarity">
    <text evidence="1 2">Belongs to the iron/ascorbate-dependent oxidoreductase family.</text>
</comment>
<dbReference type="PANTHER" id="PTHR47990">
    <property type="entry name" value="2-OXOGLUTARATE (2OG) AND FE(II)-DEPENDENT OXYGENASE SUPERFAMILY PROTEIN-RELATED"/>
    <property type="match status" value="1"/>
</dbReference>
<proteinExistence type="inferred from homology"/>
<dbReference type="InterPro" id="IPR027443">
    <property type="entry name" value="IPNS-like_sf"/>
</dbReference>
<dbReference type="Pfam" id="PF03171">
    <property type="entry name" value="2OG-FeII_Oxy"/>
    <property type="match status" value="1"/>
</dbReference>
<keyword evidence="5" id="KW-0223">Dioxygenase</keyword>
<dbReference type="InterPro" id="IPR050231">
    <property type="entry name" value="Iron_ascorbate_oxido_reductase"/>
</dbReference>
<dbReference type="GO" id="GO:0051213">
    <property type="term" value="F:dioxygenase activity"/>
    <property type="evidence" value="ECO:0007669"/>
    <property type="project" value="UniProtKB-KW"/>
</dbReference>
<reference evidence="5" key="1">
    <citation type="submission" date="2022-07" db="EMBL/GenBank/DDBJ databases">
        <title>Fungi with potential for degradation of polypropylene.</title>
        <authorList>
            <person name="Gostincar C."/>
        </authorList>
    </citation>
    <scope>NUCLEOTIDE SEQUENCE</scope>
    <source>
        <strain evidence="5">EXF-13308</strain>
    </source>
</reference>
<evidence type="ECO:0000256" key="2">
    <source>
        <dbReference type="RuleBase" id="RU003682"/>
    </source>
</evidence>
<evidence type="ECO:0000256" key="1">
    <source>
        <dbReference type="ARBA" id="ARBA00008056"/>
    </source>
</evidence>
<feature type="compositionally biased region" description="Basic and acidic residues" evidence="3">
    <location>
        <begin position="304"/>
        <end position="316"/>
    </location>
</feature>
<accession>A0AA38S6T4</accession>
<protein>
    <submittedName>
        <fullName evidence="5">Oxoglutarate/iron-dependent dioxygenase</fullName>
    </submittedName>
</protein>
<evidence type="ECO:0000313" key="6">
    <source>
        <dbReference type="Proteomes" id="UP001174694"/>
    </source>
</evidence>
<dbReference type="PROSITE" id="PS51471">
    <property type="entry name" value="FE2OG_OXY"/>
    <property type="match status" value="1"/>
</dbReference>
<sequence>MATTKSPYVPEISLKDYDDRKDEIMNQLMEASETSGFFTLVDHGISVEEIEEQFAIAQVFFALPAETKELIPHDVSTNNGYENKSQIRPSTNQADQKESFWLHRTSEWPADEHVPGFRETTQRFIDKCDKISHQVLTCFAIALGLEEDYFRKAMDASHPDCLTQLRMLHYPPSDDAKGTWRAGSHTDIGCLTLLFQRDGEDGLEICPGRETYTSFAMGDKFFPLPAKTGPIVVNIGDMLMAWSDDRLKANFHRVRAKDVGHSPDRYSIAYFNTGRKDYVMQGPLKKYPAITCEEYFLQHTERQFGHNRKRQEDAKQRKATQLSQAQPVAVTA</sequence>
<dbReference type="Gene3D" id="2.60.120.330">
    <property type="entry name" value="B-lactam Antibiotic, Isopenicillin N Synthase, Chain"/>
    <property type="match status" value="1"/>
</dbReference>
<feature type="region of interest" description="Disordered" evidence="3">
    <location>
        <begin position="304"/>
        <end position="332"/>
    </location>
</feature>
<dbReference type="EMBL" id="JANBVO010000001">
    <property type="protein sequence ID" value="KAJ9157259.1"/>
    <property type="molecule type" value="Genomic_DNA"/>
</dbReference>
<evidence type="ECO:0000256" key="3">
    <source>
        <dbReference type="SAM" id="MobiDB-lite"/>
    </source>
</evidence>